<dbReference type="Gene3D" id="1.25.40.10">
    <property type="entry name" value="Tetratricopeptide repeat domain"/>
    <property type="match status" value="1"/>
</dbReference>
<dbReference type="Proteomes" id="UP000004067">
    <property type="component" value="Unassembled WGS sequence"/>
</dbReference>
<feature type="transmembrane region" description="Helical" evidence="1">
    <location>
        <begin position="33"/>
        <end position="56"/>
    </location>
</feature>
<dbReference type="STRING" id="888060.HMPREF9081_0276"/>
<protein>
    <submittedName>
        <fullName evidence="2">Conjugal transfer TraD</fullName>
    </submittedName>
</protein>
<name>F5RJ41_9FIRM</name>
<reference evidence="2 3" key="1">
    <citation type="submission" date="2011-04" db="EMBL/GenBank/DDBJ databases">
        <authorList>
            <person name="Muzny D."/>
            <person name="Qin X."/>
            <person name="Deng J."/>
            <person name="Jiang H."/>
            <person name="Liu Y."/>
            <person name="Qu J."/>
            <person name="Song X.-Z."/>
            <person name="Zhang L."/>
            <person name="Thornton R."/>
            <person name="Coyle M."/>
            <person name="Francisco L."/>
            <person name="Jackson L."/>
            <person name="Javaid M."/>
            <person name="Korchina V."/>
            <person name="Kovar C."/>
            <person name="Mata R."/>
            <person name="Mathew T."/>
            <person name="Ngo R."/>
            <person name="Nguyen L."/>
            <person name="Nguyen N."/>
            <person name="Okwuonu G."/>
            <person name="Ongeri F."/>
            <person name="Pham C."/>
            <person name="Simmons D."/>
            <person name="Wilczek-Boney K."/>
            <person name="Hale W."/>
            <person name="Jakkamsetti A."/>
            <person name="Pham P."/>
            <person name="Ruth R."/>
            <person name="San Lucas F."/>
            <person name="Warren J."/>
            <person name="Zhang J."/>
            <person name="Zhao Z."/>
            <person name="Zhou C."/>
            <person name="Zhu D."/>
            <person name="Lee S."/>
            <person name="Bess C."/>
            <person name="Blankenburg K."/>
            <person name="Forbes L."/>
            <person name="Fu Q."/>
            <person name="Gubbala S."/>
            <person name="Hirani K."/>
            <person name="Jayaseelan J.C."/>
            <person name="Lara F."/>
            <person name="Munidasa M."/>
            <person name="Palculict T."/>
            <person name="Patil S."/>
            <person name="Pu L.-L."/>
            <person name="Saada N."/>
            <person name="Tang L."/>
            <person name="Weissenberger G."/>
            <person name="Zhu Y."/>
            <person name="Hemphill L."/>
            <person name="Shang Y."/>
            <person name="Youmans B."/>
            <person name="Ayvaz T."/>
            <person name="Ross M."/>
            <person name="Santibanez J."/>
            <person name="Aqrawi P."/>
            <person name="Gross S."/>
            <person name="Joshi V."/>
            <person name="Fowler G."/>
            <person name="Nazareth L."/>
            <person name="Reid J."/>
            <person name="Worley K."/>
            <person name="Petrosino J."/>
            <person name="Highlander S."/>
            <person name="Gibbs R."/>
        </authorList>
    </citation>
    <scope>NUCLEOTIDE SEQUENCE [LARGE SCALE GENOMIC DNA]</scope>
    <source>
        <strain evidence="2 3">DSM 2778</strain>
    </source>
</reference>
<keyword evidence="1" id="KW-0472">Membrane</keyword>
<proteinExistence type="predicted"/>
<dbReference type="HOGENOM" id="CLU_1007930_0_0_9"/>
<keyword evidence="1" id="KW-1133">Transmembrane helix</keyword>
<organism evidence="2 3">
    <name type="scientific">Centipeda periodontii DSM 2778</name>
    <dbReference type="NCBI Taxonomy" id="888060"/>
    <lineage>
        <taxon>Bacteria</taxon>
        <taxon>Bacillati</taxon>
        <taxon>Bacillota</taxon>
        <taxon>Negativicutes</taxon>
        <taxon>Selenomonadales</taxon>
        <taxon>Selenomonadaceae</taxon>
        <taxon>Centipeda</taxon>
    </lineage>
</organism>
<dbReference type="eggNOG" id="ENOG5032UQB">
    <property type="taxonomic scope" value="Bacteria"/>
</dbReference>
<dbReference type="OrthoDB" id="1674926at2"/>
<feature type="transmembrane region" description="Helical" evidence="1">
    <location>
        <begin position="7"/>
        <end position="27"/>
    </location>
</feature>
<comment type="caution">
    <text evidence="2">The sequence shown here is derived from an EMBL/GenBank/DDBJ whole genome shotgun (WGS) entry which is preliminary data.</text>
</comment>
<gene>
    <name evidence="2" type="ORF">HMPREF9081_0276</name>
</gene>
<accession>F5RJ41</accession>
<keyword evidence="1" id="KW-0812">Transmembrane</keyword>
<dbReference type="InterPro" id="IPR011990">
    <property type="entry name" value="TPR-like_helical_dom_sf"/>
</dbReference>
<dbReference type="EMBL" id="AFHQ01000005">
    <property type="protein sequence ID" value="EGK62272.1"/>
    <property type="molecule type" value="Genomic_DNA"/>
</dbReference>
<dbReference type="RefSeq" id="WP_006305086.1">
    <property type="nucleotide sequence ID" value="NZ_GL892076.1"/>
</dbReference>
<evidence type="ECO:0000313" key="3">
    <source>
        <dbReference type="Proteomes" id="UP000004067"/>
    </source>
</evidence>
<keyword evidence="3" id="KW-1185">Reference proteome</keyword>
<dbReference type="AlphaFoldDB" id="F5RJ41"/>
<sequence length="248" mass="26775">MQMQIRLSSLVFAILMSVGVVAGLIALRPPLTTMYYVQLGALVAGAGLIVTLYNAFMTARARRRTPESATAAKDPSVAAVDCASVDATPAYAQTRENVLSSPVARPAVAVIQEAAAPAEQMLPESMEEMLDVAYESAENDPALAIAAYRRALARYPNDSYMPYLIIELSTLYKRMGNYTAALALFDEALALPIITQNAVMVQELERSRRALTVVSHMLAAQGTPTLPFGEVPKEILAEADRRADEPNI</sequence>
<dbReference type="SUPFAM" id="SSF48452">
    <property type="entry name" value="TPR-like"/>
    <property type="match status" value="1"/>
</dbReference>
<evidence type="ECO:0000313" key="2">
    <source>
        <dbReference type="EMBL" id="EGK62272.1"/>
    </source>
</evidence>
<evidence type="ECO:0000256" key="1">
    <source>
        <dbReference type="SAM" id="Phobius"/>
    </source>
</evidence>